<reference evidence="8" key="1">
    <citation type="submission" date="2022-08" db="UniProtKB">
        <authorList>
            <consortium name="EnsemblMetazoa"/>
        </authorList>
    </citation>
    <scope>IDENTIFICATION</scope>
</reference>
<keyword evidence="4" id="KW-0808">Transferase</keyword>
<proteinExistence type="predicted"/>
<keyword evidence="3" id="KW-0762">Sugar transport</keyword>
<dbReference type="PROSITE" id="PS00371">
    <property type="entry name" value="PTS_EIIA_TYPE_1_HIS"/>
    <property type="match status" value="1"/>
</dbReference>
<dbReference type="Pfam" id="PF00358">
    <property type="entry name" value="PTS_EIIA_1"/>
    <property type="match status" value="1"/>
</dbReference>
<feature type="domain" description="PTS EIIA type-1" evidence="7">
    <location>
        <begin position="32"/>
        <end position="136"/>
    </location>
</feature>
<dbReference type="Gene3D" id="2.70.70.10">
    <property type="entry name" value="Glucose Permease (Domain IIA)"/>
    <property type="match status" value="1"/>
</dbReference>
<dbReference type="GO" id="GO:0016301">
    <property type="term" value="F:kinase activity"/>
    <property type="evidence" value="ECO:0007669"/>
    <property type="project" value="UniProtKB-KW"/>
</dbReference>
<organism evidence="8">
    <name type="scientific">Anopheles coluzzii</name>
    <name type="common">African malaria mosquito</name>
    <dbReference type="NCBI Taxonomy" id="1518534"/>
    <lineage>
        <taxon>Eukaryota</taxon>
        <taxon>Metazoa</taxon>
        <taxon>Ecdysozoa</taxon>
        <taxon>Arthropoda</taxon>
        <taxon>Hexapoda</taxon>
        <taxon>Insecta</taxon>
        <taxon>Pterygota</taxon>
        <taxon>Neoptera</taxon>
        <taxon>Endopterygota</taxon>
        <taxon>Diptera</taxon>
        <taxon>Nematocera</taxon>
        <taxon>Culicoidea</taxon>
        <taxon>Culicidae</taxon>
        <taxon>Anophelinae</taxon>
        <taxon>Anopheles</taxon>
    </lineage>
</organism>
<evidence type="ECO:0000256" key="6">
    <source>
        <dbReference type="ARBA" id="ARBA00022777"/>
    </source>
</evidence>
<name>A0A8W7P112_ANOCL</name>
<dbReference type="InterPro" id="IPR011055">
    <property type="entry name" value="Dup_hybrid_motif"/>
</dbReference>
<accession>A0A8W7P112</accession>
<dbReference type="PANTHER" id="PTHR45008:SF1">
    <property type="entry name" value="PTS SYSTEM GLUCOSE-SPECIFIC EIIA COMPONENT"/>
    <property type="match status" value="1"/>
</dbReference>
<comment type="subcellular location">
    <subcellularLocation>
        <location evidence="1">Cytoplasm</location>
    </subcellularLocation>
</comment>
<dbReference type="InterPro" id="IPR050890">
    <property type="entry name" value="PTS_EIIA_component"/>
</dbReference>
<evidence type="ECO:0000256" key="2">
    <source>
        <dbReference type="ARBA" id="ARBA00022448"/>
    </source>
</evidence>
<keyword evidence="2" id="KW-0813">Transport</keyword>
<dbReference type="Proteomes" id="UP000075882">
    <property type="component" value="Unassembled WGS sequence"/>
</dbReference>
<dbReference type="PANTHER" id="PTHR45008">
    <property type="entry name" value="PTS SYSTEM GLUCOSE-SPECIFIC EIIA COMPONENT"/>
    <property type="match status" value="1"/>
</dbReference>
<dbReference type="GO" id="GO:0009401">
    <property type="term" value="P:phosphoenolpyruvate-dependent sugar phosphotransferase system"/>
    <property type="evidence" value="ECO:0007669"/>
    <property type="project" value="UniProtKB-KW"/>
</dbReference>
<dbReference type="NCBIfam" id="TIGR00830">
    <property type="entry name" value="PTBA"/>
    <property type="match status" value="1"/>
</dbReference>
<dbReference type="SUPFAM" id="SSF51261">
    <property type="entry name" value="Duplicated hybrid motif"/>
    <property type="match status" value="1"/>
</dbReference>
<evidence type="ECO:0000259" key="7">
    <source>
        <dbReference type="PROSITE" id="PS51093"/>
    </source>
</evidence>
<evidence type="ECO:0000256" key="3">
    <source>
        <dbReference type="ARBA" id="ARBA00022597"/>
    </source>
</evidence>
<keyword evidence="5" id="KW-0598">Phosphotransferase system</keyword>
<sequence>MAAQLSEARASIPIRRVICPSGPLLPLPQVPDPVFAGLMMGDGLAIEPLSSTLIAPCDGVISQLARTHHALTLTAANGAQILLHIGIDTVQLGGAGFTALVAQGDSVRQGQALIEVDLDAVARQATSLISMLVIANGEHYQLDERASGLAQAGQTPLLRLHAMHATTT</sequence>
<dbReference type="GO" id="GO:0005737">
    <property type="term" value="C:cytoplasm"/>
    <property type="evidence" value="ECO:0007669"/>
    <property type="project" value="UniProtKB-SubCell"/>
</dbReference>
<evidence type="ECO:0000256" key="1">
    <source>
        <dbReference type="ARBA" id="ARBA00004496"/>
    </source>
</evidence>
<keyword evidence="6" id="KW-0418">Kinase</keyword>
<evidence type="ECO:0000313" key="8">
    <source>
        <dbReference type="EnsemblMetazoa" id="ACOM023395-PA.1"/>
    </source>
</evidence>
<evidence type="ECO:0000256" key="5">
    <source>
        <dbReference type="ARBA" id="ARBA00022683"/>
    </source>
</evidence>
<dbReference type="InterPro" id="IPR001127">
    <property type="entry name" value="PTS_EIIA_1_perm"/>
</dbReference>
<evidence type="ECO:0000256" key="4">
    <source>
        <dbReference type="ARBA" id="ARBA00022679"/>
    </source>
</evidence>
<dbReference type="FunFam" id="2.70.70.10:FF:000001">
    <property type="entry name" value="PTS system glucose-specific IIA component"/>
    <property type="match status" value="1"/>
</dbReference>
<protein>
    <recommendedName>
        <fullName evidence="7">PTS EIIA type-1 domain-containing protein</fullName>
    </recommendedName>
</protein>
<dbReference type="AlphaFoldDB" id="A0A8W7P112"/>
<dbReference type="EnsemblMetazoa" id="ACOM023395-RA">
    <property type="protein sequence ID" value="ACOM023395-PA.1"/>
    <property type="gene ID" value="ACOM023395"/>
</dbReference>
<dbReference type="PROSITE" id="PS51093">
    <property type="entry name" value="PTS_EIIA_TYPE_1"/>
    <property type="match status" value="1"/>
</dbReference>